<dbReference type="EMBL" id="WIUZ02000003">
    <property type="protein sequence ID" value="KAF9789126.1"/>
    <property type="molecule type" value="Genomic_DNA"/>
</dbReference>
<gene>
    <name evidence="1" type="ORF">BJ322DRAFT_1105007</name>
</gene>
<proteinExistence type="predicted"/>
<dbReference type="AlphaFoldDB" id="A0A9P6HKT5"/>
<protein>
    <submittedName>
        <fullName evidence="1">Uncharacterized protein</fullName>
    </submittedName>
</protein>
<sequence length="72" mass="7917">MFEDYQQLLADATNATDKAESVRILAKILAGQDGKDFVTRLDPKDGETCIEILDHGLSERKLSNIGKKGNPL</sequence>
<reference evidence="1" key="1">
    <citation type="journal article" date="2020" name="Nat. Commun.">
        <title>Large-scale genome sequencing of mycorrhizal fungi provides insights into the early evolution of symbiotic traits.</title>
        <authorList>
            <person name="Miyauchi S."/>
            <person name="Kiss E."/>
            <person name="Kuo A."/>
            <person name="Drula E."/>
            <person name="Kohler A."/>
            <person name="Sanchez-Garcia M."/>
            <person name="Morin E."/>
            <person name="Andreopoulos B."/>
            <person name="Barry K.W."/>
            <person name="Bonito G."/>
            <person name="Buee M."/>
            <person name="Carver A."/>
            <person name="Chen C."/>
            <person name="Cichocki N."/>
            <person name="Clum A."/>
            <person name="Culley D."/>
            <person name="Crous P.W."/>
            <person name="Fauchery L."/>
            <person name="Girlanda M."/>
            <person name="Hayes R.D."/>
            <person name="Keri Z."/>
            <person name="LaButti K."/>
            <person name="Lipzen A."/>
            <person name="Lombard V."/>
            <person name="Magnuson J."/>
            <person name="Maillard F."/>
            <person name="Murat C."/>
            <person name="Nolan M."/>
            <person name="Ohm R.A."/>
            <person name="Pangilinan J."/>
            <person name="Pereira M.F."/>
            <person name="Perotto S."/>
            <person name="Peter M."/>
            <person name="Pfister S."/>
            <person name="Riley R."/>
            <person name="Sitrit Y."/>
            <person name="Stielow J.B."/>
            <person name="Szollosi G."/>
            <person name="Zifcakova L."/>
            <person name="Stursova M."/>
            <person name="Spatafora J.W."/>
            <person name="Tedersoo L."/>
            <person name="Vaario L.M."/>
            <person name="Yamada A."/>
            <person name="Yan M."/>
            <person name="Wang P."/>
            <person name="Xu J."/>
            <person name="Bruns T."/>
            <person name="Baldrian P."/>
            <person name="Vilgalys R."/>
            <person name="Dunand C."/>
            <person name="Henrissat B."/>
            <person name="Grigoriev I.V."/>
            <person name="Hibbett D."/>
            <person name="Nagy L.G."/>
            <person name="Martin F.M."/>
        </authorList>
    </citation>
    <scope>NUCLEOTIDE SEQUENCE</scope>
    <source>
        <strain evidence="1">UH-Tt-Lm1</strain>
    </source>
</reference>
<keyword evidence="2" id="KW-1185">Reference proteome</keyword>
<evidence type="ECO:0000313" key="2">
    <source>
        <dbReference type="Proteomes" id="UP000736335"/>
    </source>
</evidence>
<dbReference type="Proteomes" id="UP000736335">
    <property type="component" value="Unassembled WGS sequence"/>
</dbReference>
<organism evidence="1 2">
    <name type="scientific">Thelephora terrestris</name>
    <dbReference type="NCBI Taxonomy" id="56493"/>
    <lineage>
        <taxon>Eukaryota</taxon>
        <taxon>Fungi</taxon>
        <taxon>Dikarya</taxon>
        <taxon>Basidiomycota</taxon>
        <taxon>Agaricomycotina</taxon>
        <taxon>Agaricomycetes</taxon>
        <taxon>Thelephorales</taxon>
        <taxon>Thelephoraceae</taxon>
        <taxon>Thelephora</taxon>
    </lineage>
</organism>
<reference evidence="1" key="2">
    <citation type="submission" date="2020-11" db="EMBL/GenBank/DDBJ databases">
        <authorList>
            <consortium name="DOE Joint Genome Institute"/>
            <person name="Kuo A."/>
            <person name="Miyauchi S."/>
            <person name="Kiss E."/>
            <person name="Drula E."/>
            <person name="Kohler A."/>
            <person name="Sanchez-Garcia M."/>
            <person name="Andreopoulos B."/>
            <person name="Barry K.W."/>
            <person name="Bonito G."/>
            <person name="Buee M."/>
            <person name="Carver A."/>
            <person name="Chen C."/>
            <person name="Cichocki N."/>
            <person name="Clum A."/>
            <person name="Culley D."/>
            <person name="Crous P.W."/>
            <person name="Fauchery L."/>
            <person name="Girlanda M."/>
            <person name="Hayes R."/>
            <person name="Keri Z."/>
            <person name="Labutti K."/>
            <person name="Lipzen A."/>
            <person name="Lombard V."/>
            <person name="Magnuson J."/>
            <person name="Maillard F."/>
            <person name="Morin E."/>
            <person name="Murat C."/>
            <person name="Nolan M."/>
            <person name="Ohm R."/>
            <person name="Pangilinan J."/>
            <person name="Pereira M."/>
            <person name="Perotto S."/>
            <person name="Peter M."/>
            <person name="Riley R."/>
            <person name="Sitrit Y."/>
            <person name="Stielow B."/>
            <person name="Szollosi G."/>
            <person name="Zifcakova L."/>
            <person name="Stursova M."/>
            <person name="Spatafora J.W."/>
            <person name="Tedersoo L."/>
            <person name="Vaario L.-M."/>
            <person name="Yamada A."/>
            <person name="Yan M."/>
            <person name="Wang P."/>
            <person name="Xu J."/>
            <person name="Bruns T."/>
            <person name="Baldrian P."/>
            <person name="Vilgalys R."/>
            <person name="Henrissat B."/>
            <person name="Grigoriev I.V."/>
            <person name="Hibbett D."/>
            <person name="Nagy L.G."/>
            <person name="Martin F.M."/>
        </authorList>
    </citation>
    <scope>NUCLEOTIDE SEQUENCE</scope>
    <source>
        <strain evidence="1">UH-Tt-Lm1</strain>
    </source>
</reference>
<accession>A0A9P6HKT5</accession>
<name>A0A9P6HKT5_9AGAM</name>
<comment type="caution">
    <text evidence="1">The sequence shown here is derived from an EMBL/GenBank/DDBJ whole genome shotgun (WGS) entry which is preliminary data.</text>
</comment>
<evidence type="ECO:0000313" key="1">
    <source>
        <dbReference type="EMBL" id="KAF9789126.1"/>
    </source>
</evidence>